<feature type="domain" description="Cytochrome c" evidence="5">
    <location>
        <begin position="37"/>
        <end position="126"/>
    </location>
</feature>
<organism evidence="6 7">
    <name type="scientific">Algoriphagus sediminis</name>
    <dbReference type="NCBI Taxonomy" id="3057113"/>
    <lineage>
        <taxon>Bacteria</taxon>
        <taxon>Pseudomonadati</taxon>
        <taxon>Bacteroidota</taxon>
        <taxon>Cytophagia</taxon>
        <taxon>Cytophagales</taxon>
        <taxon>Cyclobacteriaceae</taxon>
        <taxon>Algoriphagus</taxon>
    </lineage>
</organism>
<sequence length="148" mass="16613">MFSRLFFVALVALAACSPKSNNDENELAKISDPEVMKYAVPGKTLYETYCGNCHQSNGEGLGKLIPPLKNSDYFKASIHRTVWIMRNGQKGEILVNGEIYNQAMPANPSLKPLEIAQISTYLYNIWGMNEGVISSSQVEEYLREEPEF</sequence>
<dbReference type="Gene3D" id="1.10.760.10">
    <property type="entry name" value="Cytochrome c-like domain"/>
    <property type="match status" value="1"/>
</dbReference>
<dbReference type="PROSITE" id="PS51007">
    <property type="entry name" value="CYTC"/>
    <property type="match status" value="1"/>
</dbReference>
<evidence type="ECO:0000256" key="1">
    <source>
        <dbReference type="ARBA" id="ARBA00022617"/>
    </source>
</evidence>
<evidence type="ECO:0000313" key="7">
    <source>
        <dbReference type="Proteomes" id="UP001171916"/>
    </source>
</evidence>
<dbReference type="InterPro" id="IPR051459">
    <property type="entry name" value="Cytochrome_c-type_DH"/>
</dbReference>
<dbReference type="PROSITE" id="PS51257">
    <property type="entry name" value="PROKAR_LIPOPROTEIN"/>
    <property type="match status" value="1"/>
</dbReference>
<protein>
    <submittedName>
        <fullName evidence="6">Cytochrome c</fullName>
    </submittedName>
</protein>
<evidence type="ECO:0000256" key="3">
    <source>
        <dbReference type="ARBA" id="ARBA00023004"/>
    </source>
</evidence>
<dbReference type="RefSeq" id="WP_290002107.1">
    <property type="nucleotide sequence ID" value="NZ_JAUEPH010000007.1"/>
</dbReference>
<dbReference type="SUPFAM" id="SSF46626">
    <property type="entry name" value="Cytochrome c"/>
    <property type="match status" value="1"/>
</dbReference>
<dbReference type="PANTHER" id="PTHR35008">
    <property type="entry name" value="BLL4482 PROTEIN-RELATED"/>
    <property type="match status" value="1"/>
</dbReference>
<reference evidence="6" key="1">
    <citation type="submission" date="2023-06" db="EMBL/GenBank/DDBJ databases">
        <title>Robiginitalea aurantiacus sp. nov. and Algoriphagus sediminis sp. nov., isolated from coastal sediment.</title>
        <authorList>
            <person name="Zhou Z.Y."/>
            <person name="An J."/>
            <person name="Jia Y.W."/>
            <person name="Du Z.J."/>
        </authorList>
    </citation>
    <scope>NUCLEOTIDE SEQUENCE</scope>
    <source>
        <strain evidence="6">C2-7</strain>
    </source>
</reference>
<dbReference type="InterPro" id="IPR009056">
    <property type="entry name" value="Cyt_c-like_dom"/>
</dbReference>
<gene>
    <name evidence="6" type="ORF">QVH07_15360</name>
</gene>
<proteinExistence type="predicted"/>
<evidence type="ECO:0000256" key="2">
    <source>
        <dbReference type="ARBA" id="ARBA00022723"/>
    </source>
</evidence>
<keyword evidence="2 4" id="KW-0479">Metal-binding</keyword>
<dbReference type="PANTHER" id="PTHR35008:SF8">
    <property type="entry name" value="ALCOHOL DEHYDROGENASE CYTOCHROME C SUBUNIT"/>
    <property type="match status" value="1"/>
</dbReference>
<keyword evidence="3 4" id="KW-0408">Iron</keyword>
<dbReference type="EMBL" id="JAUEPH010000007">
    <property type="protein sequence ID" value="MDN3205538.1"/>
    <property type="molecule type" value="Genomic_DNA"/>
</dbReference>
<comment type="caution">
    <text evidence="6">The sequence shown here is derived from an EMBL/GenBank/DDBJ whole genome shotgun (WGS) entry which is preliminary data.</text>
</comment>
<name>A0ABT7YG84_9BACT</name>
<dbReference type="InterPro" id="IPR036909">
    <property type="entry name" value="Cyt_c-like_dom_sf"/>
</dbReference>
<keyword evidence="1 4" id="KW-0349">Heme</keyword>
<dbReference type="Proteomes" id="UP001171916">
    <property type="component" value="Unassembled WGS sequence"/>
</dbReference>
<keyword evidence="7" id="KW-1185">Reference proteome</keyword>
<evidence type="ECO:0000313" key="6">
    <source>
        <dbReference type="EMBL" id="MDN3205538.1"/>
    </source>
</evidence>
<evidence type="ECO:0000256" key="4">
    <source>
        <dbReference type="PROSITE-ProRule" id="PRU00433"/>
    </source>
</evidence>
<accession>A0ABT7YG84</accession>
<dbReference type="Pfam" id="PF00034">
    <property type="entry name" value="Cytochrom_C"/>
    <property type="match status" value="1"/>
</dbReference>
<evidence type="ECO:0000259" key="5">
    <source>
        <dbReference type="PROSITE" id="PS51007"/>
    </source>
</evidence>